<dbReference type="SUPFAM" id="SSF56112">
    <property type="entry name" value="Protein kinase-like (PK-like)"/>
    <property type="match status" value="1"/>
</dbReference>
<dbReference type="InterPro" id="IPR000719">
    <property type="entry name" value="Prot_kinase_dom"/>
</dbReference>
<reference evidence="2" key="2">
    <citation type="submission" date="2020-11" db="EMBL/GenBank/DDBJ databases">
        <authorList>
            <consortium name="DOE Joint Genome Institute"/>
            <person name="Kuo A."/>
            <person name="Miyauchi S."/>
            <person name="Kiss E."/>
            <person name="Drula E."/>
            <person name="Kohler A."/>
            <person name="Sanchez-Garcia M."/>
            <person name="Andreopoulos B."/>
            <person name="Barry K.W."/>
            <person name="Bonito G."/>
            <person name="Buee M."/>
            <person name="Carver A."/>
            <person name="Chen C."/>
            <person name="Cichocki N."/>
            <person name="Clum A."/>
            <person name="Culley D."/>
            <person name="Crous P.W."/>
            <person name="Fauchery L."/>
            <person name="Girlanda M."/>
            <person name="Hayes R."/>
            <person name="Keri Z."/>
            <person name="Labutti K."/>
            <person name="Lipzen A."/>
            <person name="Lombard V."/>
            <person name="Magnuson J."/>
            <person name="Maillard F."/>
            <person name="Morin E."/>
            <person name="Murat C."/>
            <person name="Nolan M."/>
            <person name="Ohm R."/>
            <person name="Pangilinan J."/>
            <person name="Pereira M."/>
            <person name="Perotto S."/>
            <person name="Peter M."/>
            <person name="Riley R."/>
            <person name="Sitrit Y."/>
            <person name="Stielow B."/>
            <person name="Szollosi G."/>
            <person name="Zifcakova L."/>
            <person name="Stursova M."/>
            <person name="Spatafora J.W."/>
            <person name="Tedersoo L."/>
            <person name="Vaario L.-M."/>
            <person name="Yamada A."/>
            <person name="Yan M."/>
            <person name="Wang P."/>
            <person name="Xu J."/>
            <person name="Bruns T."/>
            <person name="Baldrian P."/>
            <person name="Vilgalys R."/>
            <person name="Henrissat B."/>
            <person name="Grigoriev I.V."/>
            <person name="Hibbett D."/>
            <person name="Nagy L.G."/>
            <person name="Martin F.M."/>
        </authorList>
    </citation>
    <scope>NUCLEOTIDE SEQUENCE</scope>
    <source>
        <strain evidence="2">UH-Tt-Lm1</strain>
    </source>
</reference>
<dbReference type="GO" id="GO:0004674">
    <property type="term" value="F:protein serine/threonine kinase activity"/>
    <property type="evidence" value="ECO:0007669"/>
    <property type="project" value="TreeGrafter"/>
</dbReference>
<proteinExistence type="predicted"/>
<dbReference type="PROSITE" id="PS50011">
    <property type="entry name" value="PROTEIN_KINASE_DOM"/>
    <property type="match status" value="1"/>
</dbReference>
<evidence type="ECO:0000259" key="1">
    <source>
        <dbReference type="PROSITE" id="PS50011"/>
    </source>
</evidence>
<protein>
    <submittedName>
        <fullName evidence="2">Kinase-like domain-containing protein</fullName>
    </submittedName>
</protein>
<gene>
    <name evidence="2" type="ORF">BJ322DRAFT_1109181</name>
</gene>
<dbReference type="Proteomes" id="UP000736335">
    <property type="component" value="Unassembled WGS sequence"/>
</dbReference>
<dbReference type="OrthoDB" id="538607at2759"/>
<dbReference type="GO" id="GO:0005524">
    <property type="term" value="F:ATP binding"/>
    <property type="evidence" value="ECO:0007669"/>
    <property type="project" value="InterPro"/>
</dbReference>
<keyword evidence="3" id="KW-1185">Reference proteome</keyword>
<keyword evidence="2" id="KW-0418">Kinase</keyword>
<accession>A0A9P6L6J6</accession>
<evidence type="ECO:0000313" key="3">
    <source>
        <dbReference type="Proteomes" id="UP000736335"/>
    </source>
</evidence>
<keyword evidence="2" id="KW-0808">Transferase</keyword>
<dbReference type="InterPro" id="IPR051681">
    <property type="entry name" value="Ser/Thr_Kinases-Pseudokinases"/>
</dbReference>
<dbReference type="AlphaFoldDB" id="A0A9P6L6J6"/>
<sequence>MQPFTLADLTRLPSSNVAGTRTHQVARKTNGSGLIDGVLNKGGLTVSLRSPTSRETLLERTCTRVDEPELRIIGDIQGHAYGFCEVFAGETREGLKVVIESHRRYSADPQGNASALKRFHRQALICVDLSHRNIAPFLGVFSSDKVPYACVFKSVGKSSLPEYLVGNPGAARLKLLVEVARGLYHIHDLGIVHGSIRGTNIRVDDHGTARIAGFASATLPNIISEDVDEFVESRWCSPELLDPDGFGLTRAKGTRASDMYAFGMLAYEIFSGRMPFHDLQGAAVVIAVVTRNERPPRPPHRELSGQLWAMIERSWQTDPSQRPTIQEFVTLLEDKDRDVRLQLYNHRA</sequence>
<organism evidence="2 3">
    <name type="scientific">Thelephora terrestris</name>
    <dbReference type="NCBI Taxonomy" id="56493"/>
    <lineage>
        <taxon>Eukaryota</taxon>
        <taxon>Fungi</taxon>
        <taxon>Dikarya</taxon>
        <taxon>Basidiomycota</taxon>
        <taxon>Agaricomycotina</taxon>
        <taxon>Agaricomycetes</taxon>
        <taxon>Thelephorales</taxon>
        <taxon>Thelephoraceae</taxon>
        <taxon>Thelephora</taxon>
    </lineage>
</organism>
<dbReference type="Gene3D" id="1.10.510.10">
    <property type="entry name" value="Transferase(Phosphotransferase) domain 1"/>
    <property type="match status" value="1"/>
</dbReference>
<comment type="caution">
    <text evidence="2">The sequence shown here is derived from an EMBL/GenBank/DDBJ whole genome shotgun (WGS) entry which is preliminary data.</text>
</comment>
<dbReference type="PANTHER" id="PTHR44329">
    <property type="entry name" value="SERINE/THREONINE-PROTEIN KINASE TNNI3K-RELATED"/>
    <property type="match status" value="1"/>
</dbReference>
<dbReference type="InterPro" id="IPR001245">
    <property type="entry name" value="Ser-Thr/Tyr_kinase_cat_dom"/>
</dbReference>
<dbReference type="InterPro" id="IPR011009">
    <property type="entry name" value="Kinase-like_dom_sf"/>
</dbReference>
<feature type="domain" description="Protein kinase" evidence="1">
    <location>
        <begin position="70"/>
        <end position="341"/>
    </location>
</feature>
<name>A0A9P6L6J6_9AGAM</name>
<reference evidence="2" key="1">
    <citation type="journal article" date="2020" name="Nat. Commun.">
        <title>Large-scale genome sequencing of mycorrhizal fungi provides insights into the early evolution of symbiotic traits.</title>
        <authorList>
            <person name="Miyauchi S."/>
            <person name="Kiss E."/>
            <person name="Kuo A."/>
            <person name="Drula E."/>
            <person name="Kohler A."/>
            <person name="Sanchez-Garcia M."/>
            <person name="Morin E."/>
            <person name="Andreopoulos B."/>
            <person name="Barry K.W."/>
            <person name="Bonito G."/>
            <person name="Buee M."/>
            <person name="Carver A."/>
            <person name="Chen C."/>
            <person name="Cichocki N."/>
            <person name="Clum A."/>
            <person name="Culley D."/>
            <person name="Crous P.W."/>
            <person name="Fauchery L."/>
            <person name="Girlanda M."/>
            <person name="Hayes R.D."/>
            <person name="Keri Z."/>
            <person name="LaButti K."/>
            <person name="Lipzen A."/>
            <person name="Lombard V."/>
            <person name="Magnuson J."/>
            <person name="Maillard F."/>
            <person name="Murat C."/>
            <person name="Nolan M."/>
            <person name="Ohm R.A."/>
            <person name="Pangilinan J."/>
            <person name="Pereira M.F."/>
            <person name="Perotto S."/>
            <person name="Peter M."/>
            <person name="Pfister S."/>
            <person name="Riley R."/>
            <person name="Sitrit Y."/>
            <person name="Stielow J.B."/>
            <person name="Szollosi G."/>
            <person name="Zifcakova L."/>
            <person name="Stursova M."/>
            <person name="Spatafora J.W."/>
            <person name="Tedersoo L."/>
            <person name="Vaario L.M."/>
            <person name="Yamada A."/>
            <person name="Yan M."/>
            <person name="Wang P."/>
            <person name="Xu J."/>
            <person name="Bruns T."/>
            <person name="Baldrian P."/>
            <person name="Vilgalys R."/>
            <person name="Dunand C."/>
            <person name="Henrissat B."/>
            <person name="Grigoriev I.V."/>
            <person name="Hibbett D."/>
            <person name="Nagy L.G."/>
            <person name="Martin F.M."/>
        </authorList>
    </citation>
    <scope>NUCLEOTIDE SEQUENCE</scope>
    <source>
        <strain evidence="2">UH-Tt-Lm1</strain>
    </source>
</reference>
<evidence type="ECO:0000313" key="2">
    <source>
        <dbReference type="EMBL" id="KAF9784464.1"/>
    </source>
</evidence>
<dbReference type="EMBL" id="WIUZ02000008">
    <property type="protein sequence ID" value="KAF9784464.1"/>
    <property type="molecule type" value="Genomic_DNA"/>
</dbReference>
<dbReference type="Pfam" id="PF07714">
    <property type="entry name" value="PK_Tyr_Ser-Thr"/>
    <property type="match status" value="1"/>
</dbReference>